<accession>A0ACB7YNS6</accession>
<dbReference type="Proteomes" id="UP000828048">
    <property type="component" value="Chromosome 11"/>
</dbReference>
<sequence length="164" mass="19068">MDHYKVLGLARSASKEEIKQAFRKLALQCHPDKHTNTCKSVRDSNTRRFKQVAEAYEVLVDDRKRAEHDLHFQQKQKTRTTNNNNNNSNRTNSSSYRTSYRTTPNDSNSTNNNNYSYGNGSRTNSNYGYGYSNQRSGPKSWYSTNATRWATRAREILRYPRLLG</sequence>
<evidence type="ECO:0000313" key="2">
    <source>
        <dbReference type="Proteomes" id="UP000828048"/>
    </source>
</evidence>
<protein>
    <submittedName>
        <fullName evidence="1">Uncharacterized protein</fullName>
    </submittedName>
</protein>
<keyword evidence="2" id="KW-1185">Reference proteome</keyword>
<dbReference type="EMBL" id="CM037161">
    <property type="protein sequence ID" value="KAH7855292.1"/>
    <property type="molecule type" value="Genomic_DNA"/>
</dbReference>
<organism evidence="1 2">
    <name type="scientific">Vaccinium darrowii</name>
    <dbReference type="NCBI Taxonomy" id="229202"/>
    <lineage>
        <taxon>Eukaryota</taxon>
        <taxon>Viridiplantae</taxon>
        <taxon>Streptophyta</taxon>
        <taxon>Embryophyta</taxon>
        <taxon>Tracheophyta</taxon>
        <taxon>Spermatophyta</taxon>
        <taxon>Magnoliopsida</taxon>
        <taxon>eudicotyledons</taxon>
        <taxon>Gunneridae</taxon>
        <taxon>Pentapetalae</taxon>
        <taxon>asterids</taxon>
        <taxon>Ericales</taxon>
        <taxon>Ericaceae</taxon>
        <taxon>Vaccinioideae</taxon>
        <taxon>Vaccinieae</taxon>
        <taxon>Vaccinium</taxon>
    </lineage>
</organism>
<reference evidence="1 2" key="1">
    <citation type="journal article" date="2021" name="Hortic Res">
        <title>High-quality reference genome and annotation aids understanding of berry development for evergreen blueberry (Vaccinium darrowii).</title>
        <authorList>
            <person name="Yu J."/>
            <person name="Hulse-Kemp A.M."/>
            <person name="Babiker E."/>
            <person name="Staton M."/>
        </authorList>
    </citation>
    <scope>NUCLEOTIDE SEQUENCE [LARGE SCALE GENOMIC DNA]</scope>
    <source>
        <strain evidence="2">cv. NJ 8807/NJ 8810</strain>
        <tissue evidence="1">Young leaf</tissue>
    </source>
</reference>
<evidence type="ECO:0000313" key="1">
    <source>
        <dbReference type="EMBL" id="KAH7855292.1"/>
    </source>
</evidence>
<comment type="caution">
    <text evidence="1">The sequence shown here is derived from an EMBL/GenBank/DDBJ whole genome shotgun (WGS) entry which is preliminary data.</text>
</comment>
<name>A0ACB7YNS6_9ERIC</name>
<proteinExistence type="predicted"/>
<gene>
    <name evidence="1" type="ORF">Vadar_023307</name>
</gene>